<dbReference type="PANTHER" id="PTHR11918">
    <property type="entry name" value="RADICAL SAM PROTEINS"/>
    <property type="match status" value="1"/>
</dbReference>
<evidence type="ECO:0000313" key="4">
    <source>
        <dbReference type="EMBL" id="MPM94646.1"/>
    </source>
</evidence>
<dbReference type="Gene3D" id="3.30.750.200">
    <property type="match status" value="1"/>
</dbReference>
<protein>
    <submittedName>
        <fullName evidence="4">Threonylcarbamoyladenosine tRNA methylthiotransferase MtaB</fullName>
        <ecNumber evidence="4">2.8.4.5</ecNumber>
    </submittedName>
</protein>
<reference evidence="4" key="1">
    <citation type="submission" date="2019-08" db="EMBL/GenBank/DDBJ databases">
        <authorList>
            <person name="Kucharzyk K."/>
            <person name="Murdoch R.W."/>
            <person name="Higgins S."/>
            <person name="Loffler F."/>
        </authorList>
    </citation>
    <scope>NUCLEOTIDE SEQUENCE</scope>
</reference>
<dbReference type="SUPFAM" id="SSF102114">
    <property type="entry name" value="Radical SAM enzymes"/>
    <property type="match status" value="1"/>
</dbReference>
<evidence type="ECO:0000256" key="1">
    <source>
        <dbReference type="ARBA" id="ARBA00022679"/>
    </source>
</evidence>
<dbReference type="Pfam" id="PF01938">
    <property type="entry name" value="TRAM"/>
    <property type="match status" value="1"/>
</dbReference>
<gene>
    <name evidence="4" type="primary">mtaB_30</name>
    <name evidence="4" type="ORF">SDC9_141794</name>
</gene>
<dbReference type="InterPro" id="IPR002792">
    <property type="entry name" value="TRAM_dom"/>
</dbReference>
<dbReference type="GO" id="GO:0051536">
    <property type="term" value="F:iron-sulfur cluster binding"/>
    <property type="evidence" value="ECO:0007669"/>
    <property type="project" value="InterPro"/>
</dbReference>
<proteinExistence type="predicted"/>
<feature type="domain" description="Radical SAM core" evidence="3">
    <location>
        <begin position="1"/>
        <end position="102"/>
    </location>
</feature>
<feature type="domain" description="TRAM" evidence="2">
    <location>
        <begin position="101"/>
        <end position="161"/>
    </location>
</feature>
<sequence>MNRHYDTTMFRNLCQDIRAIFDHATITTDVMVGFPLESDADFQKSLEFVKEIRFEKVHVFPYSAREGTKAASMPQLPKSVKDERAHIMIEETEKIRKNFLKDEIGKIFSIIIESEKHDHHHVGYTKNYIPVHVKCSENSIGELVKVQITDSKKDYCIGELL</sequence>
<organism evidence="4">
    <name type="scientific">bioreactor metagenome</name>
    <dbReference type="NCBI Taxonomy" id="1076179"/>
    <lineage>
        <taxon>unclassified sequences</taxon>
        <taxon>metagenomes</taxon>
        <taxon>ecological metagenomes</taxon>
    </lineage>
</organism>
<dbReference type="EMBL" id="VSSQ01041248">
    <property type="protein sequence ID" value="MPM94646.1"/>
    <property type="molecule type" value="Genomic_DNA"/>
</dbReference>
<dbReference type="GO" id="GO:0035598">
    <property type="term" value="F:tRNA (N(6)-L-threonylcarbamoyladenosine(37)-C(2))-methylthiotransferase activity"/>
    <property type="evidence" value="ECO:0007669"/>
    <property type="project" value="UniProtKB-EC"/>
</dbReference>
<name>A0A645DZ86_9ZZZZ</name>
<dbReference type="InterPro" id="IPR058240">
    <property type="entry name" value="rSAM_sf"/>
</dbReference>
<keyword evidence="1 4" id="KW-0808">Transferase</keyword>
<dbReference type="EC" id="2.8.4.5" evidence="4"/>
<dbReference type="AlphaFoldDB" id="A0A645DZ86"/>
<dbReference type="PANTHER" id="PTHR11918:SF45">
    <property type="entry name" value="THREONYLCARBAMOYLADENOSINE TRNA METHYLTHIOTRANSFERASE"/>
    <property type="match status" value="1"/>
</dbReference>
<dbReference type="PROSITE" id="PS51918">
    <property type="entry name" value="RADICAL_SAM"/>
    <property type="match status" value="1"/>
</dbReference>
<evidence type="ECO:0000259" key="3">
    <source>
        <dbReference type="PROSITE" id="PS51918"/>
    </source>
</evidence>
<accession>A0A645DZ86</accession>
<dbReference type="InterPro" id="IPR007197">
    <property type="entry name" value="rSAM"/>
</dbReference>
<dbReference type="PROSITE" id="PS50926">
    <property type="entry name" value="TRAM"/>
    <property type="match status" value="1"/>
</dbReference>
<evidence type="ECO:0000259" key="2">
    <source>
        <dbReference type="PROSITE" id="PS50926"/>
    </source>
</evidence>
<comment type="caution">
    <text evidence="4">The sequence shown here is derived from an EMBL/GenBank/DDBJ whole genome shotgun (WGS) entry which is preliminary data.</text>
</comment>